<proteinExistence type="predicted"/>
<feature type="signal peptide" evidence="1">
    <location>
        <begin position="1"/>
        <end position="26"/>
    </location>
</feature>
<dbReference type="PROSITE" id="PS51257">
    <property type="entry name" value="PROKAR_LIPOPROTEIN"/>
    <property type="match status" value="1"/>
</dbReference>
<organism evidence="2 3">
    <name type="scientific">Chryseobacterium endophyticum</name>
    <dbReference type="NCBI Taxonomy" id="1854762"/>
    <lineage>
        <taxon>Bacteria</taxon>
        <taxon>Pseudomonadati</taxon>
        <taxon>Bacteroidota</taxon>
        <taxon>Flavobacteriia</taxon>
        <taxon>Flavobacteriales</taxon>
        <taxon>Weeksellaceae</taxon>
        <taxon>Chryseobacterium group</taxon>
        <taxon>Chryseobacterium</taxon>
    </lineage>
</organism>
<accession>A0AAU6WKS2</accession>
<evidence type="ECO:0000313" key="2">
    <source>
        <dbReference type="EMBL" id="XAO73169.1"/>
    </source>
</evidence>
<keyword evidence="1" id="KW-0732">Signal</keyword>
<evidence type="ECO:0000313" key="3">
    <source>
        <dbReference type="Proteomes" id="UP001463665"/>
    </source>
</evidence>
<keyword evidence="3" id="KW-1185">Reference proteome</keyword>
<name>A0AAU6WKS2_9FLAO</name>
<feature type="chain" id="PRO_5043346776" description="TonB C-terminal domain-containing protein" evidence="1">
    <location>
        <begin position="27"/>
        <end position="135"/>
    </location>
</feature>
<gene>
    <name evidence="2" type="ORF">AAFP95_15385</name>
</gene>
<dbReference type="RefSeq" id="WP_294294784.1">
    <property type="nucleotide sequence ID" value="NZ_CP154834.1"/>
</dbReference>
<evidence type="ECO:0008006" key="4">
    <source>
        <dbReference type="Google" id="ProtNLM"/>
    </source>
</evidence>
<evidence type="ECO:0000256" key="1">
    <source>
        <dbReference type="SAM" id="SignalP"/>
    </source>
</evidence>
<reference evidence="2 3" key="1">
    <citation type="submission" date="2024-04" db="EMBL/GenBank/DDBJ databases">
        <title>Genome sequencing and assembly of rice foliar adapted Chryseobacterium endophyticum OsEnb-ALM-A6.</title>
        <authorList>
            <person name="Kumar S."/>
            <person name="Javed M."/>
            <person name="Chouhan V."/>
            <person name="Charishma K."/>
            <person name="Patel A."/>
            <person name="Kumar M."/>
            <person name="Sahu K.P."/>
            <person name="Kumar A."/>
        </authorList>
    </citation>
    <scope>NUCLEOTIDE SEQUENCE [LARGE SCALE GENOMIC DNA]</scope>
    <source>
        <strain evidence="2 3">OsEnb-ALM-A6</strain>
    </source>
</reference>
<dbReference type="AlphaFoldDB" id="A0AAU6WKS2"/>
<sequence>MKNKIQIYIVSLFAFGCMTVMNTAKAQTNTDNTIQEIQLSKSDTFNDIRTRLMDNFDFTNTDYKQGIVNSIVKFDISKKGKIVNVHSSGDCKSVSKEIEMVLSELDYKVDRSKLNDNNLVAYTYVMPVTVEIDNR</sequence>
<dbReference type="EMBL" id="CP154834">
    <property type="protein sequence ID" value="XAO73169.1"/>
    <property type="molecule type" value="Genomic_DNA"/>
</dbReference>
<protein>
    <recommendedName>
        <fullName evidence="4">TonB C-terminal domain-containing protein</fullName>
    </recommendedName>
</protein>
<dbReference type="Proteomes" id="UP001463665">
    <property type="component" value="Chromosome"/>
</dbReference>